<evidence type="ECO:0000256" key="12">
    <source>
        <dbReference type="PIRNR" id="PIRNR015601"/>
    </source>
</evidence>
<evidence type="ECO:0000313" key="15">
    <source>
        <dbReference type="EMBL" id="MBC8588387.1"/>
    </source>
</evidence>
<dbReference type="GO" id="GO:0005737">
    <property type="term" value="C:cytoplasm"/>
    <property type="evidence" value="ECO:0007669"/>
    <property type="project" value="UniProtKB-SubCell"/>
</dbReference>
<evidence type="ECO:0000256" key="2">
    <source>
        <dbReference type="ARBA" id="ARBA00005528"/>
    </source>
</evidence>
<comment type="catalytic activity">
    <reaction evidence="11 12">
        <text>uridine(1498) in 16S rRNA + S-adenosyl-L-methionine = N(3)-methyluridine(1498) in 16S rRNA + S-adenosyl-L-homocysteine + H(+)</text>
        <dbReference type="Rhea" id="RHEA:42920"/>
        <dbReference type="Rhea" id="RHEA-COMP:10283"/>
        <dbReference type="Rhea" id="RHEA-COMP:10284"/>
        <dbReference type="ChEBI" id="CHEBI:15378"/>
        <dbReference type="ChEBI" id="CHEBI:57856"/>
        <dbReference type="ChEBI" id="CHEBI:59789"/>
        <dbReference type="ChEBI" id="CHEBI:65315"/>
        <dbReference type="ChEBI" id="CHEBI:74502"/>
        <dbReference type="EC" id="2.1.1.193"/>
    </reaction>
</comment>
<proteinExistence type="inferred from homology"/>
<dbReference type="InterPro" id="IPR046887">
    <property type="entry name" value="RsmE_PUA-like"/>
</dbReference>
<comment type="similarity">
    <text evidence="2 12">Belongs to the RNA methyltransferase RsmE family.</text>
</comment>
<dbReference type="RefSeq" id="WP_262429842.1">
    <property type="nucleotide sequence ID" value="NZ_JACRTG010000019.1"/>
</dbReference>
<dbReference type="Gene3D" id="2.40.240.20">
    <property type="entry name" value="Hypothetical PUA domain-like, domain 1"/>
    <property type="match status" value="1"/>
</dbReference>
<organism evidence="15 16">
    <name type="scientific">Paratissierella segnis</name>
    <dbReference type="NCBI Taxonomy" id="2763679"/>
    <lineage>
        <taxon>Bacteria</taxon>
        <taxon>Bacillati</taxon>
        <taxon>Bacillota</taxon>
        <taxon>Tissierellia</taxon>
        <taxon>Tissierellales</taxon>
        <taxon>Tissierellaceae</taxon>
        <taxon>Paratissierella</taxon>
    </lineage>
</organism>
<keyword evidence="16" id="KW-1185">Reference proteome</keyword>
<keyword evidence="9 12" id="KW-0949">S-adenosyl-L-methionine</keyword>
<dbReference type="Pfam" id="PF20260">
    <property type="entry name" value="PUA_4"/>
    <property type="match status" value="1"/>
</dbReference>
<keyword evidence="5 12" id="KW-0963">Cytoplasm</keyword>
<accession>A0A926IFE0</accession>
<evidence type="ECO:0000256" key="6">
    <source>
        <dbReference type="ARBA" id="ARBA00022552"/>
    </source>
</evidence>
<dbReference type="Proteomes" id="UP000601171">
    <property type="component" value="Unassembled WGS sequence"/>
</dbReference>
<gene>
    <name evidence="15" type="ORF">H8707_09050</name>
</gene>
<feature type="domain" description="Ribosomal RNA small subunit methyltransferase E PUA-like" evidence="14">
    <location>
        <begin position="20"/>
        <end position="61"/>
    </location>
</feature>
<evidence type="ECO:0000256" key="9">
    <source>
        <dbReference type="ARBA" id="ARBA00022691"/>
    </source>
</evidence>
<evidence type="ECO:0000259" key="14">
    <source>
        <dbReference type="Pfam" id="PF20260"/>
    </source>
</evidence>
<evidence type="ECO:0000256" key="3">
    <source>
        <dbReference type="ARBA" id="ARBA00012328"/>
    </source>
</evidence>
<evidence type="ECO:0000256" key="8">
    <source>
        <dbReference type="ARBA" id="ARBA00022679"/>
    </source>
</evidence>
<dbReference type="Gene3D" id="3.40.1280.10">
    <property type="match status" value="1"/>
</dbReference>
<dbReference type="InterPro" id="IPR046886">
    <property type="entry name" value="RsmE_MTase_dom"/>
</dbReference>
<dbReference type="SUPFAM" id="SSF75217">
    <property type="entry name" value="alpha/beta knot"/>
    <property type="match status" value="1"/>
</dbReference>
<evidence type="ECO:0000256" key="5">
    <source>
        <dbReference type="ARBA" id="ARBA00022490"/>
    </source>
</evidence>
<evidence type="ECO:0000256" key="4">
    <source>
        <dbReference type="ARBA" id="ARBA00013673"/>
    </source>
</evidence>
<dbReference type="SUPFAM" id="SSF88697">
    <property type="entry name" value="PUA domain-like"/>
    <property type="match status" value="1"/>
</dbReference>
<dbReference type="Pfam" id="PF04452">
    <property type="entry name" value="Methyltrans_RNA"/>
    <property type="match status" value="1"/>
</dbReference>
<sequence length="246" mass="28267">MHRFFVDKSQISEYKIIIIGKDVKHIKDVLRLKKNEIIEILNDGFVYVCRIERIEKDRIETAIVDRKAGVNESKVDITLFQGLAKGTKMDFIFQKNTEIGVKEFYPIITHRSVVKIKEMDKEQKKINRWNSIVEEAAKQSKRDSIPIVRDIITFDKMIDILRNEKDIIVPYEEEKSYSIKEGLINSGKKINIIIGPEGGFEQEEIQILRDVGGKIVTLGNRILRTETAGLVASTIILYEFGDIGVV</sequence>
<evidence type="ECO:0000256" key="10">
    <source>
        <dbReference type="ARBA" id="ARBA00025699"/>
    </source>
</evidence>
<dbReference type="InterPro" id="IPR015947">
    <property type="entry name" value="PUA-like_sf"/>
</dbReference>
<dbReference type="CDD" id="cd18084">
    <property type="entry name" value="RsmE-like"/>
    <property type="match status" value="1"/>
</dbReference>
<protein>
    <recommendedName>
        <fullName evidence="4 12">Ribosomal RNA small subunit methyltransferase E</fullName>
        <ecNumber evidence="3 12">2.1.1.193</ecNumber>
    </recommendedName>
</protein>
<dbReference type="NCBIfam" id="TIGR00046">
    <property type="entry name" value="RsmE family RNA methyltransferase"/>
    <property type="match status" value="1"/>
</dbReference>
<evidence type="ECO:0000259" key="13">
    <source>
        <dbReference type="Pfam" id="PF04452"/>
    </source>
</evidence>
<dbReference type="EMBL" id="JACRTG010000019">
    <property type="protein sequence ID" value="MBC8588387.1"/>
    <property type="molecule type" value="Genomic_DNA"/>
</dbReference>
<reference evidence="15" key="1">
    <citation type="submission" date="2020-08" db="EMBL/GenBank/DDBJ databases">
        <title>Genome public.</title>
        <authorList>
            <person name="Liu C."/>
            <person name="Sun Q."/>
        </authorList>
    </citation>
    <scope>NUCLEOTIDE SEQUENCE</scope>
    <source>
        <strain evidence="15">BX21</strain>
    </source>
</reference>
<comment type="subcellular location">
    <subcellularLocation>
        <location evidence="1 12">Cytoplasm</location>
    </subcellularLocation>
</comment>
<dbReference type="PANTHER" id="PTHR30027">
    <property type="entry name" value="RIBOSOMAL RNA SMALL SUBUNIT METHYLTRANSFERASE E"/>
    <property type="match status" value="1"/>
</dbReference>
<evidence type="ECO:0000313" key="16">
    <source>
        <dbReference type="Proteomes" id="UP000601171"/>
    </source>
</evidence>
<dbReference type="InterPro" id="IPR029028">
    <property type="entry name" value="Alpha/beta_knot_MTases"/>
</dbReference>
<feature type="domain" description="Ribosomal RNA small subunit methyltransferase E methyltransferase" evidence="13">
    <location>
        <begin position="72"/>
        <end position="236"/>
    </location>
</feature>
<evidence type="ECO:0000256" key="1">
    <source>
        <dbReference type="ARBA" id="ARBA00004496"/>
    </source>
</evidence>
<evidence type="ECO:0000256" key="7">
    <source>
        <dbReference type="ARBA" id="ARBA00022603"/>
    </source>
</evidence>
<dbReference type="GO" id="GO:0070042">
    <property type="term" value="F:rRNA (uridine-N3-)-methyltransferase activity"/>
    <property type="evidence" value="ECO:0007669"/>
    <property type="project" value="TreeGrafter"/>
</dbReference>
<comment type="caution">
    <text evidence="15">The sequence shown here is derived from an EMBL/GenBank/DDBJ whole genome shotgun (WGS) entry which is preliminary data.</text>
</comment>
<comment type="function">
    <text evidence="10 12">Specifically methylates the N3 position of the uracil ring of uridine 1498 (m3U1498) in 16S rRNA. Acts on the fully assembled 30S ribosomal subunit.</text>
</comment>
<dbReference type="PANTHER" id="PTHR30027:SF3">
    <property type="entry name" value="16S RRNA (URACIL(1498)-N(3))-METHYLTRANSFERASE"/>
    <property type="match status" value="1"/>
</dbReference>
<dbReference type="InterPro" id="IPR029026">
    <property type="entry name" value="tRNA_m1G_MTases_N"/>
</dbReference>
<keyword evidence="6 12" id="KW-0698">rRNA processing</keyword>
<dbReference type="InterPro" id="IPR006700">
    <property type="entry name" value="RsmE"/>
</dbReference>
<evidence type="ECO:0000256" key="11">
    <source>
        <dbReference type="ARBA" id="ARBA00047944"/>
    </source>
</evidence>
<dbReference type="GO" id="GO:0070475">
    <property type="term" value="P:rRNA base methylation"/>
    <property type="evidence" value="ECO:0007669"/>
    <property type="project" value="TreeGrafter"/>
</dbReference>
<name>A0A926IFE0_9FIRM</name>
<dbReference type="PIRSF" id="PIRSF015601">
    <property type="entry name" value="MTase_slr0722"/>
    <property type="match status" value="1"/>
</dbReference>
<keyword evidence="7 12" id="KW-0489">Methyltransferase</keyword>
<dbReference type="AlphaFoldDB" id="A0A926IFE0"/>
<keyword evidence="8 12" id="KW-0808">Transferase</keyword>
<dbReference type="EC" id="2.1.1.193" evidence="3 12"/>